<dbReference type="InterPro" id="IPR058541">
    <property type="entry name" value="Ig_TPPC8_1st"/>
</dbReference>
<dbReference type="GeneID" id="106153342"/>
<dbReference type="InterPro" id="IPR011990">
    <property type="entry name" value="TPR-like_helical_dom_sf"/>
</dbReference>
<evidence type="ECO:0000256" key="1">
    <source>
        <dbReference type="SAM" id="MobiDB-lite"/>
    </source>
</evidence>
<sequence>MAQCKQTAEEFITNAFSPMVAVLCSADAEKLCQKNNLSFVQLIQPFCRLSTEAHIRDPGGIPHVVKSLRIIVKDMQQSLYQPTMAKRLMNETVSGACPSNMDNTKGTVLTVGDYDLQISSTTPWFEVYRDCFLEVAYPSDHEFLKHFLSCMFIVSSSNPDPMDQFAKLSQQQHQQQHQSPTKPPKWFSPNTFKYFVLVHDVAEGEESKNVYSPRMVQADAVYQSMKSMYGAGSCHLLQINSRSVSSKENLNNEPDPWSQFMPKNDAESLDIEASLFSKNDSSFPSRVTEGEGTLRMETVIEDATEVKEEPSMQKSASAPVMSHPLDDNTVDGGWSETADRGQQQQQDSTDGTPADPSAQSKGIPNQTQAKARPVVNGDVGASSQHGLCLTPSDHDRLKIFIHEFLVRGLIPWAERMIRTLNDQVSSRKRSLFSGAKKWFGGYKPNDKPTNNTTVVYTPEAPEMQTRRLADLAFMFQLYEIAYQTYHALKRDFNNDHAWLHHAGALEMASLAVFMQGSQTQRQYPAHYIESAIASYLNTCKSPQFATRATLMSTEALKSRGMYAEAAMQFIKMTSEDSDLRSALMLEQAGHCFINMKLPMVRKYAFHMILAGHRFNKAGQRRHALRAYSQALQVYKGKDWILAEDHINFTVGRQSFNLKQLDNAASALRHLLCRSSQQTPAQQGAFLKEYLFVFKQHLQQGSSVDGLPQLPLPSVNGNTAKVLLCQPGQCPQGNKTPATGVGFIDDGRSLSWMELEQKVAATASGKPGKVPANFKPSVQCFSDLTNNSSHPVAVIGEPIFVEITLVNPLKISLVLTDIVLLWSFLPHVDEEQNQEKPPQLITNEHVETGKKTLANELVESEVIPELVLEALMTEPLQLSVIPKKEGELHITGIAYNLGTSSSSTNTTSATSGNVIGNPGEQKPSFISGISVRGKQVIEVQGPRLNASKVEKCSKIYGPDRRLDVRIVPKMPLLEVNLYGVPQTMMCGEVQQLTVEFINRGPLPLHKLYMACSHPKFCTFGSSDTLPQASALYQYNSQQTGSAVHNELHVVKELWAEDAQQVPLKRDILDPGGVVSVPLWIRGLDINGVHNVDFLFYYEPVDRKCPLMRHRVVRHTAVMRTSNALKLTSTAQKLPPSKRGQLNSLVLALEAEKVFDASVLEVSLLQVSCASPTWTLHHLSTRPHTDMKLSATESLLMSFKATRCQDCAAVSSSKLIFSDVTFDQHQISSTGSPCCDFCFKSRQTWKLASSSSEGDPSVPQTTPTPPSQDQGLEDLAHIDLSLIVLWKFKVVTESGAIGTIQGQHHLHIDSLDTPAYSPAVSKVPVEHAPVKIIKDRAPSLPSHPNPELVSQLLKICLRHNMTVLHNFHKNRLCYMPVSIVLHNTSQNTVKVDMSSREPSSHRSHAESTTSDIILEPTSSGFSWSGKIHSTLQLQPLETHTLHLVACFNSPGVYNLNRLQVAAGVLRESSDLDIDMVVQKHPAPSVAIVKQEPLTSS</sequence>
<evidence type="ECO:0000259" key="4">
    <source>
        <dbReference type="Pfam" id="PF24545"/>
    </source>
</evidence>
<evidence type="ECO:0000313" key="6">
    <source>
        <dbReference type="Proteomes" id="UP000085678"/>
    </source>
</evidence>
<dbReference type="Pfam" id="PF12739">
    <property type="entry name" value="TRAPPC-Trs85"/>
    <property type="match status" value="1"/>
</dbReference>
<dbReference type="Pfam" id="PF24546">
    <property type="entry name" value="Ig_TPPC8_3rd"/>
    <property type="match status" value="1"/>
</dbReference>
<feature type="domain" description="TPPC8 C-terminal Ig-like" evidence="2">
    <location>
        <begin position="1350"/>
        <end position="1460"/>
    </location>
</feature>
<feature type="region of interest" description="Disordered" evidence="1">
    <location>
        <begin position="1247"/>
        <end position="1269"/>
    </location>
</feature>
<dbReference type="Pfam" id="PF24545">
    <property type="entry name" value="Ig_TPPC8_1st"/>
    <property type="match status" value="1"/>
</dbReference>
<gene>
    <name evidence="7" type="primary">LOC106153342</name>
</gene>
<dbReference type="OrthoDB" id="203724at2759"/>
<dbReference type="SUPFAM" id="SSF48452">
    <property type="entry name" value="TPR-like"/>
    <property type="match status" value="1"/>
</dbReference>
<feature type="domain" description="TPPC8 second Ig-like" evidence="3">
    <location>
        <begin position="985"/>
        <end position="1111"/>
    </location>
</feature>
<dbReference type="STRING" id="7574.A0A1S3HC02"/>
<dbReference type="InParanoid" id="A0A1S3HC02"/>
<protein>
    <submittedName>
        <fullName evidence="7">Trafficking protein particle complex subunit 8-like isoform X1</fullName>
    </submittedName>
</protein>
<feature type="region of interest" description="Disordered" evidence="1">
    <location>
        <begin position="163"/>
        <end position="186"/>
    </location>
</feature>
<dbReference type="PANTHER" id="PTHR12975:SF6">
    <property type="entry name" value="TRAFFICKING PROTEIN PARTICLE COMPLEX SUBUNIT 8"/>
    <property type="match status" value="1"/>
</dbReference>
<dbReference type="Pfam" id="PF24542">
    <property type="entry name" value="Ig_TPPC8_C"/>
    <property type="match status" value="1"/>
</dbReference>
<feature type="domain" description="TPPC8 first Ig-like" evidence="4">
    <location>
        <begin position="748"/>
        <end position="984"/>
    </location>
</feature>
<dbReference type="GO" id="GO:1990072">
    <property type="term" value="C:TRAPPIII protein complex"/>
    <property type="evidence" value="ECO:0007669"/>
    <property type="project" value="TreeGrafter"/>
</dbReference>
<keyword evidence="6" id="KW-1185">Reference proteome</keyword>
<feature type="domain" description="TPPC8 third Ig-like" evidence="5">
    <location>
        <begin position="1114"/>
        <end position="1304"/>
    </location>
</feature>
<accession>A0A1S3HC02</accession>
<dbReference type="InterPro" id="IPR057651">
    <property type="entry name" value="Ig_TPPC8_C"/>
</dbReference>
<dbReference type="InterPro" id="IPR058540">
    <property type="entry name" value="Ig_TPPC8_3rd"/>
</dbReference>
<dbReference type="InterPro" id="IPR058538">
    <property type="entry name" value="Ig_TPPC8_2nd"/>
</dbReference>
<dbReference type="KEGG" id="lak:106153342"/>
<dbReference type="RefSeq" id="XP_013382684.1">
    <property type="nucleotide sequence ID" value="XM_013527230.1"/>
</dbReference>
<feature type="compositionally biased region" description="Polar residues" evidence="1">
    <location>
        <begin position="347"/>
        <end position="369"/>
    </location>
</feature>
<name>A0A1S3HC02_LINAN</name>
<proteinExistence type="predicted"/>
<evidence type="ECO:0000259" key="3">
    <source>
        <dbReference type="Pfam" id="PF24544"/>
    </source>
</evidence>
<dbReference type="Pfam" id="PF24544">
    <property type="entry name" value="Ig_TPPC8_2nd"/>
    <property type="match status" value="1"/>
</dbReference>
<feature type="compositionally biased region" description="Basic and acidic residues" evidence="1">
    <location>
        <begin position="1391"/>
        <end position="1403"/>
    </location>
</feature>
<evidence type="ECO:0000313" key="7">
    <source>
        <dbReference type="RefSeq" id="XP_013382684.1"/>
    </source>
</evidence>
<reference evidence="7" key="1">
    <citation type="submission" date="2025-08" db="UniProtKB">
        <authorList>
            <consortium name="RefSeq"/>
        </authorList>
    </citation>
    <scope>IDENTIFICATION</scope>
    <source>
        <tissue evidence="7">Gonads</tissue>
    </source>
</reference>
<evidence type="ECO:0000259" key="2">
    <source>
        <dbReference type="Pfam" id="PF24542"/>
    </source>
</evidence>
<dbReference type="FunCoup" id="A0A1S3HC02">
    <property type="interactions" value="2663"/>
</dbReference>
<evidence type="ECO:0000259" key="5">
    <source>
        <dbReference type="Pfam" id="PF24546"/>
    </source>
</evidence>
<feature type="region of interest" description="Disordered" evidence="1">
    <location>
        <begin position="303"/>
        <end position="371"/>
    </location>
</feature>
<dbReference type="PANTHER" id="PTHR12975">
    <property type="entry name" value="TRANSPORT PROTEIN TRAPP"/>
    <property type="match status" value="1"/>
</dbReference>
<feature type="region of interest" description="Disordered" evidence="1">
    <location>
        <begin position="1390"/>
        <end position="1409"/>
    </location>
</feature>
<dbReference type="InterPro" id="IPR024420">
    <property type="entry name" value="TRAPP_III_complex_Trs85"/>
</dbReference>
<organism evidence="6 7">
    <name type="scientific">Lingula anatina</name>
    <name type="common">Brachiopod</name>
    <name type="synonym">Lingula unguis</name>
    <dbReference type="NCBI Taxonomy" id="7574"/>
    <lineage>
        <taxon>Eukaryota</taxon>
        <taxon>Metazoa</taxon>
        <taxon>Spiralia</taxon>
        <taxon>Lophotrochozoa</taxon>
        <taxon>Brachiopoda</taxon>
        <taxon>Linguliformea</taxon>
        <taxon>Lingulata</taxon>
        <taxon>Lingulida</taxon>
        <taxon>Linguloidea</taxon>
        <taxon>Lingulidae</taxon>
        <taxon>Lingula</taxon>
    </lineage>
</organism>
<dbReference type="Proteomes" id="UP000085678">
    <property type="component" value="Unplaced"/>
</dbReference>